<dbReference type="PROSITE" id="PS51679">
    <property type="entry name" value="SAM_MT_C5"/>
    <property type="match status" value="1"/>
</dbReference>
<evidence type="ECO:0000313" key="8">
    <source>
        <dbReference type="EMBL" id="EHG31745.1"/>
    </source>
</evidence>
<dbReference type="SUPFAM" id="SSF53335">
    <property type="entry name" value="S-adenosyl-L-methionine-dependent methyltransferases"/>
    <property type="match status" value="1"/>
</dbReference>
<dbReference type="NCBIfam" id="TIGR00675">
    <property type="entry name" value="dcm"/>
    <property type="match status" value="1"/>
</dbReference>
<dbReference type="GO" id="GO:0032259">
    <property type="term" value="P:methylation"/>
    <property type="evidence" value="ECO:0007669"/>
    <property type="project" value="UniProtKB-KW"/>
</dbReference>
<dbReference type="InterPro" id="IPR001525">
    <property type="entry name" value="C5_MeTfrase"/>
</dbReference>
<accession>A0AA87FLD7</accession>
<dbReference type="InterPro" id="IPR029063">
    <property type="entry name" value="SAM-dependent_MTases_sf"/>
</dbReference>
<evidence type="ECO:0000256" key="5">
    <source>
        <dbReference type="PROSITE-ProRule" id="PRU01016"/>
    </source>
</evidence>
<dbReference type="REBASE" id="42917">
    <property type="entry name" value="M1.Esa301ORF77P"/>
</dbReference>
<dbReference type="PROSITE" id="PS00095">
    <property type="entry name" value="C5_MTASE_2"/>
    <property type="match status" value="1"/>
</dbReference>
<dbReference type="PANTHER" id="PTHR10629:SF52">
    <property type="entry name" value="DNA (CYTOSINE-5)-METHYLTRANSFERASE 1"/>
    <property type="match status" value="1"/>
</dbReference>
<dbReference type="GO" id="GO:0003677">
    <property type="term" value="F:DNA binding"/>
    <property type="evidence" value="ECO:0007669"/>
    <property type="project" value="TreeGrafter"/>
</dbReference>
<dbReference type="CDD" id="cd00315">
    <property type="entry name" value="Cyt_C5_DNA_methylase"/>
    <property type="match status" value="1"/>
</dbReference>
<evidence type="ECO:0000256" key="7">
    <source>
        <dbReference type="RuleBase" id="RU000417"/>
    </source>
</evidence>
<dbReference type="InterPro" id="IPR050390">
    <property type="entry name" value="C5-Methyltransferase"/>
</dbReference>
<keyword evidence="2 5" id="KW-0808">Transferase</keyword>
<dbReference type="InterPro" id="IPR018117">
    <property type="entry name" value="C5_DNA_meth_AS"/>
</dbReference>
<proteinExistence type="inferred from homology"/>
<dbReference type="AlphaFoldDB" id="A0AA87FLD7"/>
<dbReference type="InterPro" id="IPR031303">
    <property type="entry name" value="C5_meth_CS"/>
</dbReference>
<evidence type="ECO:0000313" key="9">
    <source>
        <dbReference type="Proteomes" id="UP000004393"/>
    </source>
</evidence>
<evidence type="ECO:0000256" key="2">
    <source>
        <dbReference type="ARBA" id="ARBA00022679"/>
    </source>
</evidence>
<evidence type="ECO:0000256" key="1">
    <source>
        <dbReference type="ARBA" id="ARBA00022603"/>
    </source>
</evidence>
<dbReference type="RefSeq" id="WP_005469805.1">
    <property type="nucleotide sequence ID" value="NZ_JH376939.1"/>
</dbReference>
<dbReference type="Gene3D" id="3.90.120.10">
    <property type="entry name" value="DNA Methylase, subunit A, domain 2"/>
    <property type="match status" value="1"/>
</dbReference>
<keyword evidence="9" id="KW-1185">Reference proteome</keyword>
<evidence type="ECO:0000256" key="3">
    <source>
        <dbReference type="ARBA" id="ARBA00022691"/>
    </source>
</evidence>
<comment type="caution">
    <text evidence="8">The sequence shown here is derived from an EMBL/GenBank/DDBJ whole genome shotgun (WGS) entry which is preliminary data.</text>
</comment>
<feature type="active site" evidence="5">
    <location>
        <position position="81"/>
    </location>
</feature>
<keyword evidence="3 5" id="KW-0949">S-adenosyl-L-methionine</keyword>
<dbReference type="PROSITE" id="PS00094">
    <property type="entry name" value="C5_MTASE_1"/>
    <property type="match status" value="1"/>
</dbReference>
<protein>
    <recommendedName>
        <fullName evidence="7">Cytosine-specific methyltransferase</fullName>
        <ecNumber evidence="7">2.1.1.37</ecNumber>
    </recommendedName>
</protein>
<dbReference type="PRINTS" id="PR00105">
    <property type="entry name" value="C5METTRFRASE"/>
</dbReference>
<evidence type="ECO:0000256" key="4">
    <source>
        <dbReference type="ARBA" id="ARBA00022747"/>
    </source>
</evidence>
<dbReference type="EMBL" id="ADLY01000002">
    <property type="protein sequence ID" value="EHG31745.1"/>
    <property type="molecule type" value="Genomic_DNA"/>
</dbReference>
<reference evidence="8 9" key="1">
    <citation type="submission" date="2011-10" db="EMBL/GenBank/DDBJ databases">
        <title>The Genome Sequence of Enterococcus saccharolyticus 30_1.</title>
        <authorList>
            <consortium name="The Broad Institute Genome Sequencing Platform"/>
            <person name="Earl A."/>
            <person name="Ward D."/>
            <person name="Feldgarden M."/>
            <person name="Gevers D."/>
            <person name="Daigneault M."/>
            <person name="Strauss J."/>
            <person name="Allen-Vercoe E."/>
            <person name="Young S.K."/>
            <person name="Zeng Q."/>
            <person name="Gargeya S."/>
            <person name="Fitzgerald M."/>
            <person name="Haas B."/>
            <person name="Abouelleil A."/>
            <person name="Alvarado L."/>
            <person name="Arachchi H.M."/>
            <person name="Berlin A."/>
            <person name="Brown A."/>
            <person name="Chapman S.B."/>
            <person name="Chen Z."/>
            <person name="Dunbar C."/>
            <person name="Freedman E."/>
            <person name="Gearin G."/>
            <person name="Gellesch M."/>
            <person name="Goldberg J."/>
            <person name="Griggs A."/>
            <person name="Gujja S."/>
            <person name="Heiman D."/>
            <person name="Howarth C."/>
            <person name="Larson L."/>
            <person name="Lui A."/>
            <person name="MacDonald P.J.P."/>
            <person name="Montmayeur A."/>
            <person name="Murphy C."/>
            <person name="Neiman D."/>
            <person name="Pearson M."/>
            <person name="Priest M."/>
            <person name="Roberts A."/>
            <person name="Saif S."/>
            <person name="Shea T."/>
            <person name="Shenoy N."/>
            <person name="Sisk P."/>
            <person name="Stolte C."/>
            <person name="Sykes S."/>
            <person name="Wortman J."/>
            <person name="Nusbaum C."/>
            <person name="Birren B."/>
        </authorList>
    </citation>
    <scope>NUCLEOTIDE SEQUENCE [LARGE SCALE GENOMIC DNA]</scope>
    <source>
        <strain evidence="8 9">30_1</strain>
    </source>
</reference>
<evidence type="ECO:0000256" key="6">
    <source>
        <dbReference type="RuleBase" id="RU000416"/>
    </source>
</evidence>
<gene>
    <name evidence="8" type="ORF">HMPREF9478_00077</name>
</gene>
<dbReference type="GO" id="GO:0044027">
    <property type="term" value="P:negative regulation of gene expression via chromosomal CpG island methylation"/>
    <property type="evidence" value="ECO:0007669"/>
    <property type="project" value="TreeGrafter"/>
</dbReference>
<dbReference type="EC" id="2.1.1.37" evidence="7"/>
<sequence length="333" mass="37871">MKKYKMISLFSGAGGMDLGFEKENFTNVFSVEFDKKIAKTYEKNFPNNNLFVGDIRDVDNKKINELMGNEIVDVVIGGPPCQGFSMAGNIGRKFVDDPRNQLFKEFVRVVNETQPKIFVMENVARLQTHNKGQTIKEIIDEFEKVGYYSTYKVLQAADYGVPQKRQRIFIVGTKDPDFEFKFPEGFGTTVTVKEAIGNLPPLKSGEVSNVTNHFAMNHSEQMLEKMSYVSDGGDRNEIPEEIRPKSGDIRKYIRYSSDKPSVTVTGDMRKIFHYNQNRALTPRELARLQTFPDVFIFEGDSISIQQQIGNAVPPKLAEVVAKEVYRSLEELDD</sequence>
<comment type="similarity">
    <text evidence="5 6">Belongs to the class I-like SAM-binding methyltransferase superfamily. C5-methyltransferase family.</text>
</comment>
<dbReference type="Pfam" id="PF00145">
    <property type="entry name" value="DNA_methylase"/>
    <property type="match status" value="1"/>
</dbReference>
<dbReference type="Gene3D" id="3.40.50.150">
    <property type="entry name" value="Vaccinia Virus protein VP39"/>
    <property type="match status" value="1"/>
</dbReference>
<keyword evidence="1 5" id="KW-0489">Methyltransferase</keyword>
<dbReference type="PANTHER" id="PTHR10629">
    <property type="entry name" value="CYTOSINE-SPECIFIC METHYLTRANSFERASE"/>
    <property type="match status" value="1"/>
</dbReference>
<dbReference type="GO" id="GO:0003886">
    <property type="term" value="F:DNA (cytosine-5-)-methyltransferase activity"/>
    <property type="evidence" value="ECO:0007669"/>
    <property type="project" value="UniProtKB-EC"/>
</dbReference>
<organism evidence="8 9">
    <name type="scientific">Enterococcus saccharolyticus 30_1</name>
    <dbReference type="NCBI Taxonomy" id="742813"/>
    <lineage>
        <taxon>Bacteria</taxon>
        <taxon>Bacillati</taxon>
        <taxon>Bacillota</taxon>
        <taxon>Bacilli</taxon>
        <taxon>Lactobacillales</taxon>
        <taxon>Enterococcaceae</taxon>
        <taxon>Enterococcus</taxon>
    </lineage>
</organism>
<keyword evidence="4" id="KW-0680">Restriction system</keyword>
<comment type="catalytic activity">
    <reaction evidence="7">
        <text>a 2'-deoxycytidine in DNA + S-adenosyl-L-methionine = a 5-methyl-2'-deoxycytidine in DNA + S-adenosyl-L-homocysteine + H(+)</text>
        <dbReference type="Rhea" id="RHEA:13681"/>
        <dbReference type="Rhea" id="RHEA-COMP:11369"/>
        <dbReference type="Rhea" id="RHEA-COMP:11370"/>
        <dbReference type="ChEBI" id="CHEBI:15378"/>
        <dbReference type="ChEBI" id="CHEBI:57856"/>
        <dbReference type="ChEBI" id="CHEBI:59789"/>
        <dbReference type="ChEBI" id="CHEBI:85452"/>
        <dbReference type="ChEBI" id="CHEBI:85454"/>
        <dbReference type="EC" id="2.1.1.37"/>
    </reaction>
</comment>
<name>A0AA87FLD7_9ENTE</name>
<dbReference type="Proteomes" id="UP000004393">
    <property type="component" value="Unassembled WGS sequence"/>
</dbReference>
<dbReference type="GO" id="GO:0009307">
    <property type="term" value="P:DNA restriction-modification system"/>
    <property type="evidence" value="ECO:0007669"/>
    <property type="project" value="UniProtKB-KW"/>
</dbReference>